<reference evidence="3" key="1">
    <citation type="journal article" date="2014" name="Int. J. Syst. Evol. Microbiol.">
        <title>Complete genome sequence of Corynebacterium casei LMG S-19264T (=DSM 44701T), isolated from a smear-ripened cheese.</title>
        <authorList>
            <consortium name="US DOE Joint Genome Institute (JGI-PGF)"/>
            <person name="Walter F."/>
            <person name="Albersmeier A."/>
            <person name="Kalinowski J."/>
            <person name="Ruckert C."/>
        </authorList>
    </citation>
    <scope>NUCLEOTIDE SEQUENCE</scope>
    <source>
        <strain evidence="3">JCM 19831</strain>
    </source>
</reference>
<gene>
    <name evidence="3" type="ORF">GCM10007977_027090</name>
</gene>
<protein>
    <submittedName>
        <fullName evidence="3">Uncharacterized protein</fullName>
    </submittedName>
</protein>
<reference evidence="3" key="2">
    <citation type="submission" date="2020-09" db="EMBL/GenBank/DDBJ databases">
        <authorList>
            <person name="Sun Q."/>
            <person name="Ohkuma M."/>
        </authorList>
    </citation>
    <scope>NUCLEOTIDE SEQUENCE</scope>
    <source>
        <strain evidence="3">JCM 19831</strain>
    </source>
</reference>
<keyword evidence="2" id="KW-0812">Transmembrane</keyword>
<keyword evidence="4" id="KW-1185">Reference proteome</keyword>
<organism evidence="3 4">
    <name type="scientific">Dactylosporangium sucinum</name>
    <dbReference type="NCBI Taxonomy" id="1424081"/>
    <lineage>
        <taxon>Bacteria</taxon>
        <taxon>Bacillati</taxon>
        <taxon>Actinomycetota</taxon>
        <taxon>Actinomycetes</taxon>
        <taxon>Micromonosporales</taxon>
        <taxon>Micromonosporaceae</taxon>
        <taxon>Dactylosporangium</taxon>
    </lineage>
</organism>
<evidence type="ECO:0000313" key="3">
    <source>
        <dbReference type="EMBL" id="GGM24551.1"/>
    </source>
</evidence>
<sequence length="584" mass="61546">MSHTLGGVTGPASRSSTPALTIPRQRTAPVSEPRPRRPFATAGLVLSGLAVLLFGYLRIARATPTNADGGANALQAWDMLHGNLLLRGWTLSDVSFYPTELVQYALIELVYGLNDDVIHVASAITYTLLIVFAALVAKGDAAGRAAWGRVAVVVAALLVPEPGSGWAVVLYVPDHTGTAVPLLVTLLLVDRRARTPLGRWWPVGVAALLATAQVADPLALFVGAVPLAAVSAFRLLRARTWRGTDAHLLLAAVASVAVAQAALALIWRLGGFAVHSPIARLSPLADLADHAWRAGQATALLYGAYFPHLDDGPLPALAIAAGVVNLALLLLAAAALLQVCARAVRRQDEHDRVAELLAAAILCNLGAYVVSTQAGADLSSSRQIVAVLPFGAALAARLWGDRLAAAVPLRPARWTAGVLAAVLATAFATQVVTARARPAEAAHVADWLVAHDLRYGLGSYWASNNVTVAAGGAVQVAPVIGPDIRAFRWESRAEWYDATRHDARFVVIDLQNPAYGTVDAAVEQFGPPRHREDLGRWTVLVYDHNLLVDLPAQCGGLIAATHAHCPPLPPKVPGSALFEDPDHP</sequence>
<dbReference type="AlphaFoldDB" id="A0A917TIN4"/>
<name>A0A917TIN4_9ACTN</name>
<feature type="region of interest" description="Disordered" evidence="1">
    <location>
        <begin position="1"/>
        <end position="35"/>
    </location>
</feature>
<keyword evidence="2" id="KW-1133">Transmembrane helix</keyword>
<dbReference type="Proteomes" id="UP000642070">
    <property type="component" value="Unassembled WGS sequence"/>
</dbReference>
<feature type="transmembrane region" description="Helical" evidence="2">
    <location>
        <begin position="149"/>
        <end position="172"/>
    </location>
</feature>
<feature type="transmembrane region" description="Helical" evidence="2">
    <location>
        <begin position="117"/>
        <end position="137"/>
    </location>
</feature>
<keyword evidence="2" id="KW-0472">Membrane</keyword>
<feature type="transmembrane region" description="Helical" evidence="2">
    <location>
        <begin position="218"/>
        <end position="236"/>
    </location>
</feature>
<feature type="transmembrane region" description="Helical" evidence="2">
    <location>
        <begin position="39"/>
        <end position="59"/>
    </location>
</feature>
<comment type="caution">
    <text evidence="3">The sequence shown here is derived from an EMBL/GenBank/DDBJ whole genome shotgun (WGS) entry which is preliminary data.</text>
</comment>
<evidence type="ECO:0000313" key="4">
    <source>
        <dbReference type="Proteomes" id="UP000642070"/>
    </source>
</evidence>
<evidence type="ECO:0000256" key="1">
    <source>
        <dbReference type="SAM" id="MobiDB-lite"/>
    </source>
</evidence>
<feature type="transmembrane region" description="Helical" evidence="2">
    <location>
        <begin position="316"/>
        <end position="341"/>
    </location>
</feature>
<dbReference type="EMBL" id="BMPI01000011">
    <property type="protein sequence ID" value="GGM24551.1"/>
    <property type="molecule type" value="Genomic_DNA"/>
</dbReference>
<proteinExistence type="predicted"/>
<evidence type="ECO:0000256" key="2">
    <source>
        <dbReference type="SAM" id="Phobius"/>
    </source>
</evidence>
<dbReference type="RefSeq" id="WP_190250135.1">
    <property type="nucleotide sequence ID" value="NZ_BMPI01000011.1"/>
</dbReference>
<feature type="transmembrane region" description="Helical" evidence="2">
    <location>
        <begin position="248"/>
        <end position="267"/>
    </location>
</feature>
<accession>A0A917TIN4</accession>